<evidence type="ECO:0000313" key="1">
    <source>
        <dbReference type="EMBL" id="CAI2376854.1"/>
    </source>
</evidence>
<evidence type="ECO:0000313" key="2">
    <source>
        <dbReference type="Proteomes" id="UP001295684"/>
    </source>
</evidence>
<comment type="caution">
    <text evidence="1">The sequence shown here is derived from an EMBL/GenBank/DDBJ whole genome shotgun (WGS) entry which is preliminary data.</text>
</comment>
<proteinExistence type="predicted"/>
<name>A0AAD1XQA8_EUPCR</name>
<accession>A0AAD1XQA8</accession>
<reference evidence="1" key="1">
    <citation type="submission" date="2023-07" db="EMBL/GenBank/DDBJ databases">
        <authorList>
            <consortium name="AG Swart"/>
            <person name="Singh M."/>
            <person name="Singh A."/>
            <person name="Seah K."/>
            <person name="Emmerich C."/>
        </authorList>
    </citation>
    <scope>NUCLEOTIDE SEQUENCE</scope>
    <source>
        <strain evidence="1">DP1</strain>
    </source>
</reference>
<gene>
    <name evidence="1" type="ORF">ECRASSUSDP1_LOCUS18231</name>
</gene>
<organism evidence="1 2">
    <name type="scientific">Euplotes crassus</name>
    <dbReference type="NCBI Taxonomy" id="5936"/>
    <lineage>
        <taxon>Eukaryota</taxon>
        <taxon>Sar</taxon>
        <taxon>Alveolata</taxon>
        <taxon>Ciliophora</taxon>
        <taxon>Intramacronucleata</taxon>
        <taxon>Spirotrichea</taxon>
        <taxon>Hypotrichia</taxon>
        <taxon>Euplotida</taxon>
        <taxon>Euplotidae</taxon>
        <taxon>Moneuplotes</taxon>
    </lineage>
</organism>
<dbReference type="Proteomes" id="UP001295684">
    <property type="component" value="Unassembled WGS sequence"/>
</dbReference>
<sequence>MVKRESKYKTSKKISKNTAFAMNTYICEAEINHKYFPWWSGHKLIPDDQKIIKEYNQQSEIPTIEIYTDNSHYEVIDKKSQRKKKNRTKKKLQDYAKQECIPSQTSCEELVKYKVQTVKDQTDENPQADINSEEYGYQQKMINKEKRMKNKKTLILEGNINHSLNHVDAPDTFEFSKKELSRFIVKGAGTNNTLVNANYWLLGTSSKHKARFKAQQKNTLNKIIANEKNGDIEYKGKIQKVHRFKAFSNRPTYRSC</sequence>
<dbReference type="AlphaFoldDB" id="A0AAD1XQA8"/>
<dbReference type="EMBL" id="CAMPGE010018439">
    <property type="protein sequence ID" value="CAI2376854.1"/>
    <property type="molecule type" value="Genomic_DNA"/>
</dbReference>
<keyword evidence="2" id="KW-1185">Reference proteome</keyword>
<protein>
    <submittedName>
        <fullName evidence="1">Uncharacterized protein</fullName>
    </submittedName>
</protein>